<dbReference type="InterPro" id="IPR004942">
    <property type="entry name" value="Roadblock/LAMTOR2_dom"/>
</dbReference>
<evidence type="ECO:0000313" key="2">
    <source>
        <dbReference type="EMBL" id="MBW2940012.1"/>
    </source>
</evidence>
<reference evidence="2" key="1">
    <citation type="submission" date="2021-07" db="EMBL/GenBank/DDBJ databases">
        <title>Zhongshania sp. CAU 1632 isolated from seawater.</title>
        <authorList>
            <person name="Kim W."/>
        </authorList>
    </citation>
    <scope>NUCLEOTIDE SEQUENCE</scope>
    <source>
        <strain evidence="2">CAU 1632</strain>
    </source>
</reference>
<evidence type="ECO:0000313" key="3">
    <source>
        <dbReference type="Proteomes" id="UP001166291"/>
    </source>
</evidence>
<feature type="domain" description="Roadblock/LAMTOR2" evidence="1">
    <location>
        <begin position="28"/>
        <end position="91"/>
    </location>
</feature>
<gene>
    <name evidence="2" type="ORF">KXJ70_04460</name>
</gene>
<proteinExistence type="predicted"/>
<organism evidence="2 3">
    <name type="scientific">Zhongshania aquimaris</name>
    <dbReference type="NCBI Taxonomy" id="2857107"/>
    <lineage>
        <taxon>Bacteria</taxon>
        <taxon>Pseudomonadati</taxon>
        <taxon>Pseudomonadota</taxon>
        <taxon>Gammaproteobacteria</taxon>
        <taxon>Cellvibrionales</taxon>
        <taxon>Spongiibacteraceae</taxon>
        <taxon>Zhongshania</taxon>
    </lineage>
</organism>
<name>A0ABS6VNW8_9GAMM</name>
<sequence>MSDNKKLSEQLIGLFNEYSSNNDAIEIISLATTDGFPVHHFSRLSEGFDVETMAAAASTLYSVSNAVTKQILSKSFKITFIESEQGNVAFVALQLNDKDFVLSMSAKGAMNIASLRLLINRLAVEIGDLDLANVA</sequence>
<protein>
    <submittedName>
        <fullName evidence="2">Roadblock/LC7 domain-containing protein</fullName>
    </submittedName>
</protein>
<dbReference type="RefSeq" id="WP_219042240.1">
    <property type="nucleotide sequence ID" value="NZ_JAHWDQ010000001.1"/>
</dbReference>
<comment type="caution">
    <text evidence="2">The sequence shown here is derived from an EMBL/GenBank/DDBJ whole genome shotgun (WGS) entry which is preliminary data.</text>
</comment>
<dbReference type="Proteomes" id="UP001166291">
    <property type="component" value="Unassembled WGS sequence"/>
</dbReference>
<dbReference type="EMBL" id="JAHWDQ010000001">
    <property type="protein sequence ID" value="MBW2940012.1"/>
    <property type="molecule type" value="Genomic_DNA"/>
</dbReference>
<keyword evidence="3" id="KW-1185">Reference proteome</keyword>
<accession>A0ABS6VNW8</accession>
<dbReference type="Pfam" id="PF03259">
    <property type="entry name" value="Robl_LC7"/>
    <property type="match status" value="1"/>
</dbReference>
<evidence type="ECO:0000259" key="1">
    <source>
        <dbReference type="Pfam" id="PF03259"/>
    </source>
</evidence>